<protein>
    <submittedName>
        <fullName evidence="1">Uncharacterized protein</fullName>
    </submittedName>
</protein>
<evidence type="ECO:0000313" key="1">
    <source>
        <dbReference type="EMBL" id="SBW21914.1"/>
    </source>
</evidence>
<dbReference type="Proteomes" id="UP000199013">
    <property type="component" value="Unassembled WGS sequence"/>
</dbReference>
<reference evidence="2" key="1">
    <citation type="submission" date="2016-02" db="EMBL/GenBank/DDBJ databases">
        <authorList>
            <person name="Wibberg D."/>
        </authorList>
    </citation>
    <scope>NUCLEOTIDE SEQUENCE [LARGE SCALE GENOMIC DNA]</scope>
</reference>
<keyword evidence="2" id="KW-1185">Reference proteome</keyword>
<organism evidence="1 2">
    <name type="scientific">Candidatus Protofrankia californiensis</name>
    <dbReference type="NCBI Taxonomy" id="1839754"/>
    <lineage>
        <taxon>Bacteria</taxon>
        <taxon>Bacillati</taxon>
        <taxon>Actinomycetota</taxon>
        <taxon>Actinomycetes</taxon>
        <taxon>Frankiales</taxon>
        <taxon>Frankiaceae</taxon>
        <taxon>Protofrankia</taxon>
    </lineage>
</organism>
<proteinExistence type="predicted"/>
<sequence>MAWICFDGSQVWRPVSTLTDIETKNINILTEIRRFGEKEL</sequence>
<accession>A0A1C3NX13</accession>
<dbReference type="AlphaFoldDB" id="A0A1C3NX13"/>
<gene>
    <name evidence="1" type="ORF">FDG2_2169</name>
</gene>
<name>A0A1C3NX13_9ACTN</name>
<evidence type="ECO:0000313" key="2">
    <source>
        <dbReference type="Proteomes" id="UP000199013"/>
    </source>
</evidence>
<dbReference type="EMBL" id="FLUV01000901">
    <property type="protein sequence ID" value="SBW21914.1"/>
    <property type="molecule type" value="Genomic_DNA"/>
</dbReference>